<proteinExistence type="inferred from homology"/>
<dbReference type="AlphaFoldDB" id="A0A1J5J184"/>
<dbReference type="SUPFAM" id="SSF88723">
    <property type="entry name" value="PIN domain-like"/>
    <property type="match status" value="1"/>
</dbReference>
<keyword evidence="2" id="KW-1277">Toxin-antitoxin system</keyword>
<comment type="cofactor">
    <cofactor evidence="1">
        <name>Mg(2+)</name>
        <dbReference type="ChEBI" id="CHEBI:18420"/>
    </cofactor>
</comment>
<evidence type="ECO:0000256" key="1">
    <source>
        <dbReference type="ARBA" id="ARBA00001946"/>
    </source>
</evidence>
<evidence type="ECO:0000256" key="2">
    <source>
        <dbReference type="ARBA" id="ARBA00022649"/>
    </source>
</evidence>
<evidence type="ECO:0000256" key="4">
    <source>
        <dbReference type="ARBA" id="ARBA00022723"/>
    </source>
</evidence>
<dbReference type="EMBL" id="MNZT01000003">
    <property type="protein sequence ID" value="OIQ00443.1"/>
    <property type="molecule type" value="Genomic_DNA"/>
</dbReference>
<dbReference type="Gene3D" id="3.40.50.1010">
    <property type="entry name" value="5'-nuclease"/>
    <property type="match status" value="1"/>
</dbReference>
<dbReference type="CDD" id="cd09881">
    <property type="entry name" value="PIN_VapC4-5_FitB-like"/>
    <property type="match status" value="1"/>
</dbReference>
<dbReference type="PANTHER" id="PTHR33653:SF1">
    <property type="entry name" value="RIBONUCLEASE VAPC2"/>
    <property type="match status" value="1"/>
</dbReference>
<keyword evidence="5" id="KW-0378">Hydrolase</keyword>
<evidence type="ECO:0000256" key="5">
    <source>
        <dbReference type="ARBA" id="ARBA00022801"/>
    </source>
</evidence>
<keyword evidence="4" id="KW-0479">Metal-binding</keyword>
<dbReference type="GO" id="GO:0016787">
    <property type="term" value="F:hydrolase activity"/>
    <property type="evidence" value="ECO:0007669"/>
    <property type="project" value="UniProtKB-KW"/>
</dbReference>
<dbReference type="Proteomes" id="UP000183245">
    <property type="component" value="Unassembled WGS sequence"/>
</dbReference>
<accession>A0A1J5J184</accession>
<keyword evidence="3" id="KW-0540">Nuclease</keyword>
<evidence type="ECO:0000256" key="3">
    <source>
        <dbReference type="ARBA" id="ARBA00022722"/>
    </source>
</evidence>
<evidence type="ECO:0000259" key="8">
    <source>
        <dbReference type="Pfam" id="PF01850"/>
    </source>
</evidence>
<name>A0A1J5J184_9BACT</name>
<sequence length="154" mass="17442">MPHRYLIDTNIVIHLLRGSALGVFVMKKFRLSEKGTLYLMSVVTEAEARSLAYQLYWGDKKQEDLQNLLRKIPIADINHPSIIQAYAEIDAYSQGKLINKPLPPKMTARNLGKNDLWIAATASVLGLTLISTDKDFKHLAGKFISFEWIDPDQT</sequence>
<reference evidence="9 10" key="1">
    <citation type="journal article" date="2016" name="Environ. Microbiol.">
        <title>Genomic resolution of a cold subsurface aquifer community provides metabolic insights for novel microbes adapted to high CO concentrations.</title>
        <authorList>
            <person name="Probst A.J."/>
            <person name="Castelle C.J."/>
            <person name="Singh A."/>
            <person name="Brown C.T."/>
            <person name="Anantharaman K."/>
            <person name="Sharon I."/>
            <person name="Hug L.A."/>
            <person name="Burstein D."/>
            <person name="Emerson J.B."/>
            <person name="Thomas B.C."/>
            <person name="Banfield J.F."/>
        </authorList>
    </citation>
    <scope>NUCLEOTIDE SEQUENCE [LARGE SCALE GENOMIC DNA]</scope>
    <source>
        <strain evidence="9">CG2_30_54_11</strain>
    </source>
</reference>
<dbReference type="InterPro" id="IPR050556">
    <property type="entry name" value="Type_II_TA_system_RNase"/>
</dbReference>
<protein>
    <recommendedName>
        <fullName evidence="8">PIN domain-containing protein</fullName>
    </recommendedName>
</protein>
<evidence type="ECO:0000256" key="7">
    <source>
        <dbReference type="ARBA" id="ARBA00038093"/>
    </source>
</evidence>
<evidence type="ECO:0000313" key="9">
    <source>
        <dbReference type="EMBL" id="OIQ00443.1"/>
    </source>
</evidence>
<dbReference type="STRING" id="1817892.AUK40_00245"/>
<dbReference type="Pfam" id="PF01850">
    <property type="entry name" value="PIN"/>
    <property type="match status" value="1"/>
</dbReference>
<gene>
    <name evidence="9" type="ORF">AUK40_00245</name>
</gene>
<comment type="caution">
    <text evidence="9">The sequence shown here is derived from an EMBL/GenBank/DDBJ whole genome shotgun (WGS) entry which is preliminary data.</text>
</comment>
<dbReference type="GO" id="GO:0004518">
    <property type="term" value="F:nuclease activity"/>
    <property type="evidence" value="ECO:0007669"/>
    <property type="project" value="UniProtKB-KW"/>
</dbReference>
<evidence type="ECO:0000313" key="10">
    <source>
        <dbReference type="Proteomes" id="UP000183245"/>
    </source>
</evidence>
<dbReference type="InterPro" id="IPR002716">
    <property type="entry name" value="PIN_dom"/>
</dbReference>
<dbReference type="GO" id="GO:0046872">
    <property type="term" value="F:metal ion binding"/>
    <property type="evidence" value="ECO:0007669"/>
    <property type="project" value="UniProtKB-KW"/>
</dbReference>
<organism evidence="9 10">
    <name type="scientific">Candidatus Wirthbacteria bacterium CG2_30_54_11</name>
    <dbReference type="NCBI Taxonomy" id="1817892"/>
    <lineage>
        <taxon>Bacteria</taxon>
        <taxon>Candidatus Wirthbacteria</taxon>
    </lineage>
</organism>
<dbReference type="PANTHER" id="PTHR33653">
    <property type="entry name" value="RIBONUCLEASE VAPC2"/>
    <property type="match status" value="1"/>
</dbReference>
<feature type="domain" description="PIN" evidence="8">
    <location>
        <begin position="5"/>
        <end position="141"/>
    </location>
</feature>
<keyword evidence="6" id="KW-0460">Magnesium</keyword>
<dbReference type="InterPro" id="IPR029060">
    <property type="entry name" value="PIN-like_dom_sf"/>
</dbReference>
<evidence type="ECO:0000256" key="6">
    <source>
        <dbReference type="ARBA" id="ARBA00022842"/>
    </source>
</evidence>
<comment type="similarity">
    <text evidence="7">Belongs to the PINc/VapC protein family.</text>
</comment>